<evidence type="ECO:0000313" key="2">
    <source>
        <dbReference type="EMBL" id="CAF4260579.1"/>
    </source>
</evidence>
<name>A0A8S2T3S2_9BILA</name>
<feature type="compositionally biased region" description="Low complexity" evidence="1">
    <location>
        <begin position="53"/>
        <end position="67"/>
    </location>
</feature>
<proteinExistence type="predicted"/>
<gene>
    <name evidence="2" type="ORF">GIL414_LOCUS24104</name>
    <name evidence="3" type="ORF">GIL414_LOCUS24140</name>
</gene>
<feature type="non-terminal residue" evidence="2">
    <location>
        <position position="77"/>
    </location>
</feature>
<dbReference type="AlphaFoldDB" id="A0A8S2T3S2"/>
<dbReference type="EMBL" id="CAJOBJ010028738">
    <property type="protein sequence ID" value="CAF4260579.1"/>
    <property type="molecule type" value="Genomic_DNA"/>
</dbReference>
<feature type="non-terminal residue" evidence="2">
    <location>
        <position position="1"/>
    </location>
</feature>
<sequence length="77" mass="8564">PSASQYYLGSTRYKPGKILTFTKTEAVYFFIILGINPKQTVRGDGLNWLTEPSNNSKAASRASKLSSYVPTFGDQRK</sequence>
<comment type="caution">
    <text evidence="2">The sequence shown here is derived from an EMBL/GenBank/DDBJ whole genome shotgun (WGS) entry which is preliminary data.</text>
</comment>
<reference evidence="2" key="1">
    <citation type="submission" date="2021-02" db="EMBL/GenBank/DDBJ databases">
        <authorList>
            <person name="Nowell W R."/>
        </authorList>
    </citation>
    <scope>NUCLEOTIDE SEQUENCE</scope>
</reference>
<evidence type="ECO:0000256" key="1">
    <source>
        <dbReference type="SAM" id="MobiDB-lite"/>
    </source>
</evidence>
<dbReference type="EMBL" id="CAJOBJ010028897">
    <property type="protein sequence ID" value="CAF4261411.1"/>
    <property type="molecule type" value="Genomic_DNA"/>
</dbReference>
<accession>A0A8S2T3S2</accession>
<dbReference type="Proteomes" id="UP000681720">
    <property type="component" value="Unassembled WGS sequence"/>
</dbReference>
<evidence type="ECO:0000313" key="4">
    <source>
        <dbReference type="Proteomes" id="UP000681720"/>
    </source>
</evidence>
<organism evidence="2 4">
    <name type="scientific">Rotaria magnacalcarata</name>
    <dbReference type="NCBI Taxonomy" id="392030"/>
    <lineage>
        <taxon>Eukaryota</taxon>
        <taxon>Metazoa</taxon>
        <taxon>Spiralia</taxon>
        <taxon>Gnathifera</taxon>
        <taxon>Rotifera</taxon>
        <taxon>Eurotatoria</taxon>
        <taxon>Bdelloidea</taxon>
        <taxon>Philodinida</taxon>
        <taxon>Philodinidae</taxon>
        <taxon>Rotaria</taxon>
    </lineage>
</organism>
<protein>
    <submittedName>
        <fullName evidence="2">Uncharacterized protein</fullName>
    </submittedName>
</protein>
<evidence type="ECO:0000313" key="3">
    <source>
        <dbReference type="EMBL" id="CAF4261411.1"/>
    </source>
</evidence>
<feature type="region of interest" description="Disordered" evidence="1">
    <location>
        <begin position="52"/>
        <end position="77"/>
    </location>
</feature>